<comment type="caution">
    <text evidence="1">The sequence shown here is derived from an EMBL/GenBank/DDBJ whole genome shotgun (WGS) entry which is preliminary data.</text>
</comment>
<dbReference type="AlphaFoldDB" id="A0A7J9BQ09"/>
<evidence type="ECO:0000313" key="2">
    <source>
        <dbReference type="Proteomes" id="UP000593579"/>
    </source>
</evidence>
<proteinExistence type="predicted"/>
<dbReference type="Proteomes" id="UP000593579">
    <property type="component" value="Unassembled WGS sequence"/>
</dbReference>
<reference evidence="1 2" key="1">
    <citation type="journal article" date="2019" name="Genome Biol. Evol.">
        <title>Insights into the evolution of the New World diploid cottons (Gossypium, subgenus Houzingenia) based on genome sequencing.</title>
        <authorList>
            <person name="Grover C.E."/>
            <person name="Arick M.A. 2nd"/>
            <person name="Thrash A."/>
            <person name="Conover J.L."/>
            <person name="Sanders W.S."/>
            <person name="Peterson D.G."/>
            <person name="Frelichowski J.E."/>
            <person name="Scheffler J.A."/>
            <person name="Scheffler B.E."/>
            <person name="Wendel J.F."/>
        </authorList>
    </citation>
    <scope>NUCLEOTIDE SEQUENCE [LARGE SCALE GENOMIC DNA]</scope>
    <source>
        <strain evidence="1">5</strain>
        <tissue evidence="1">Leaf</tissue>
    </source>
</reference>
<gene>
    <name evidence="1" type="ORF">Gogos_011650</name>
</gene>
<name>A0A7J9BQ09_GOSGO</name>
<sequence>MLISYLNRKNHAPSHVGLPTELEDIWLLLDQRSKVDFEWTLYKDSTIHAVIPEEFFMNPNAWHAKVPLDSDYMSWFIWEKVRRRQPLTSRTRQAPLNERGGWTVDHLSLMWYMPEPSHFPMMATPTTMPYMHEAPKKSAVVIPSAYRTQHSYAHSPWVMQTPPRSLFYQCGSSFQPPIYKLEDT</sequence>
<dbReference type="EMBL" id="JABEZY010000005">
    <property type="protein sequence ID" value="MBA0738267.1"/>
    <property type="molecule type" value="Genomic_DNA"/>
</dbReference>
<accession>A0A7J9BQ09</accession>
<keyword evidence="2" id="KW-1185">Reference proteome</keyword>
<dbReference type="OrthoDB" id="1001900at2759"/>
<protein>
    <submittedName>
        <fullName evidence="1">Uncharacterized protein</fullName>
    </submittedName>
</protein>
<organism evidence="1 2">
    <name type="scientific">Gossypium gossypioides</name>
    <name type="common">Mexican cotton</name>
    <name type="synonym">Selera gossypioides</name>
    <dbReference type="NCBI Taxonomy" id="34282"/>
    <lineage>
        <taxon>Eukaryota</taxon>
        <taxon>Viridiplantae</taxon>
        <taxon>Streptophyta</taxon>
        <taxon>Embryophyta</taxon>
        <taxon>Tracheophyta</taxon>
        <taxon>Spermatophyta</taxon>
        <taxon>Magnoliopsida</taxon>
        <taxon>eudicotyledons</taxon>
        <taxon>Gunneridae</taxon>
        <taxon>Pentapetalae</taxon>
        <taxon>rosids</taxon>
        <taxon>malvids</taxon>
        <taxon>Malvales</taxon>
        <taxon>Malvaceae</taxon>
        <taxon>Malvoideae</taxon>
        <taxon>Gossypium</taxon>
    </lineage>
</organism>
<evidence type="ECO:0000313" key="1">
    <source>
        <dbReference type="EMBL" id="MBA0738267.1"/>
    </source>
</evidence>